<protein>
    <submittedName>
        <fullName evidence="2">Uncharacterized protein</fullName>
    </submittedName>
</protein>
<dbReference type="Gramene" id="Zm00001eb299050_T001">
    <property type="protein sequence ID" value="Zm00001eb299050_P001"/>
    <property type="gene ID" value="Zm00001eb299050"/>
</dbReference>
<dbReference type="InParanoid" id="A0A804Q4T1"/>
<feature type="compositionally biased region" description="Basic and acidic residues" evidence="1">
    <location>
        <begin position="30"/>
        <end position="52"/>
    </location>
</feature>
<sequence length="100" mass="10225">MHACMGLSAALNESGRCPSLSSQQAASTDANDREESPSARCLDFVERSDGSQRRHGFLHAAPGGGATAHGDGHADSGGGGRPTRSWTPAAVAGDLPLQRL</sequence>
<reference evidence="3" key="1">
    <citation type="submission" date="2015-12" db="EMBL/GenBank/DDBJ databases">
        <title>Update maize B73 reference genome by single molecule sequencing technologies.</title>
        <authorList>
            <consortium name="Maize Genome Sequencing Project"/>
            <person name="Ware D."/>
        </authorList>
    </citation>
    <scope>NUCLEOTIDE SEQUENCE [LARGE SCALE GENOMIC DNA]</scope>
    <source>
        <strain evidence="3">cv. B73</strain>
    </source>
</reference>
<evidence type="ECO:0000313" key="3">
    <source>
        <dbReference type="Proteomes" id="UP000007305"/>
    </source>
</evidence>
<reference evidence="2" key="3">
    <citation type="submission" date="2021-05" db="UniProtKB">
        <authorList>
            <consortium name="EnsemblPlants"/>
        </authorList>
    </citation>
    <scope>IDENTIFICATION</scope>
    <source>
        <strain evidence="2">cv. B73</strain>
    </source>
</reference>
<evidence type="ECO:0000256" key="1">
    <source>
        <dbReference type="SAM" id="MobiDB-lite"/>
    </source>
</evidence>
<proteinExistence type="predicted"/>
<evidence type="ECO:0000313" key="2">
    <source>
        <dbReference type="EnsemblPlants" id="Zm00001eb299050_P001"/>
    </source>
</evidence>
<dbReference type="Proteomes" id="UP000007305">
    <property type="component" value="Chromosome 7"/>
</dbReference>
<keyword evidence="3" id="KW-1185">Reference proteome</keyword>
<name>A0A804Q4T1_MAIZE</name>
<accession>A0A804Q4T1</accession>
<feature type="compositionally biased region" description="Polar residues" evidence="1">
    <location>
        <begin position="19"/>
        <end position="29"/>
    </location>
</feature>
<organism evidence="2 3">
    <name type="scientific">Zea mays</name>
    <name type="common">Maize</name>
    <dbReference type="NCBI Taxonomy" id="4577"/>
    <lineage>
        <taxon>Eukaryota</taxon>
        <taxon>Viridiplantae</taxon>
        <taxon>Streptophyta</taxon>
        <taxon>Embryophyta</taxon>
        <taxon>Tracheophyta</taxon>
        <taxon>Spermatophyta</taxon>
        <taxon>Magnoliopsida</taxon>
        <taxon>Liliopsida</taxon>
        <taxon>Poales</taxon>
        <taxon>Poaceae</taxon>
        <taxon>PACMAD clade</taxon>
        <taxon>Panicoideae</taxon>
        <taxon>Andropogonodae</taxon>
        <taxon>Andropogoneae</taxon>
        <taxon>Tripsacinae</taxon>
        <taxon>Zea</taxon>
    </lineage>
</organism>
<dbReference type="AlphaFoldDB" id="A0A804Q4T1"/>
<dbReference type="EnsemblPlants" id="Zm00001eb299050_T001">
    <property type="protein sequence ID" value="Zm00001eb299050_P001"/>
    <property type="gene ID" value="Zm00001eb299050"/>
</dbReference>
<feature type="region of interest" description="Disordered" evidence="1">
    <location>
        <begin position="12"/>
        <end position="100"/>
    </location>
</feature>
<reference evidence="2" key="2">
    <citation type="submission" date="2019-07" db="EMBL/GenBank/DDBJ databases">
        <authorList>
            <person name="Seetharam A."/>
            <person name="Woodhouse M."/>
            <person name="Cannon E."/>
        </authorList>
    </citation>
    <scope>NUCLEOTIDE SEQUENCE [LARGE SCALE GENOMIC DNA]</scope>
    <source>
        <strain evidence="2">cv. B73</strain>
    </source>
</reference>